<keyword evidence="5 6" id="KW-0472">Membrane</keyword>
<dbReference type="Pfam" id="PF01594">
    <property type="entry name" value="AI-2E_transport"/>
    <property type="match status" value="1"/>
</dbReference>
<evidence type="ECO:0000313" key="8">
    <source>
        <dbReference type="Proteomes" id="UP000521868"/>
    </source>
</evidence>
<feature type="transmembrane region" description="Helical" evidence="6">
    <location>
        <begin position="314"/>
        <end position="344"/>
    </location>
</feature>
<protein>
    <submittedName>
        <fullName evidence="7">AI-2E family transporter</fullName>
    </submittedName>
</protein>
<keyword evidence="8" id="KW-1185">Reference proteome</keyword>
<evidence type="ECO:0000256" key="5">
    <source>
        <dbReference type="ARBA" id="ARBA00023136"/>
    </source>
</evidence>
<dbReference type="Proteomes" id="UP000521868">
    <property type="component" value="Unassembled WGS sequence"/>
</dbReference>
<accession>A0A7X6DFP7</accession>
<evidence type="ECO:0000256" key="4">
    <source>
        <dbReference type="ARBA" id="ARBA00022989"/>
    </source>
</evidence>
<reference evidence="7 8" key="1">
    <citation type="journal article" date="2020" name="Nature">
        <title>Bacterial chemolithoautotrophy via manganese oxidation.</title>
        <authorList>
            <person name="Yu H."/>
            <person name="Leadbetter J.R."/>
        </authorList>
    </citation>
    <scope>NUCLEOTIDE SEQUENCE [LARGE SCALE GENOMIC DNA]</scope>
    <source>
        <strain evidence="7 8">RBP-1</strain>
    </source>
</reference>
<dbReference type="AlphaFoldDB" id="A0A7X6DFP7"/>
<organism evidence="7 8">
    <name type="scientific">Ramlibacter lithotrophicus</name>
    <dbReference type="NCBI Taxonomy" id="2606681"/>
    <lineage>
        <taxon>Bacteria</taxon>
        <taxon>Pseudomonadati</taxon>
        <taxon>Pseudomonadota</taxon>
        <taxon>Betaproteobacteria</taxon>
        <taxon>Burkholderiales</taxon>
        <taxon>Comamonadaceae</taxon>
        <taxon>Ramlibacter</taxon>
    </lineage>
</organism>
<gene>
    <name evidence="7" type="ORF">RAMLITH_10740</name>
</gene>
<keyword evidence="3 6" id="KW-0812">Transmembrane</keyword>
<dbReference type="GO" id="GO:0016020">
    <property type="term" value="C:membrane"/>
    <property type="evidence" value="ECO:0007669"/>
    <property type="project" value="UniProtKB-SubCell"/>
</dbReference>
<dbReference type="InterPro" id="IPR002549">
    <property type="entry name" value="AI-2E-like"/>
</dbReference>
<feature type="transmembrane region" description="Helical" evidence="6">
    <location>
        <begin position="69"/>
        <end position="90"/>
    </location>
</feature>
<dbReference type="PANTHER" id="PTHR21716">
    <property type="entry name" value="TRANSMEMBRANE PROTEIN"/>
    <property type="match status" value="1"/>
</dbReference>
<evidence type="ECO:0000256" key="3">
    <source>
        <dbReference type="ARBA" id="ARBA00022692"/>
    </source>
</evidence>
<name>A0A7X6DFP7_9BURK</name>
<comment type="subcellular location">
    <subcellularLocation>
        <location evidence="1">Membrane</location>
        <topology evidence="1">Multi-pass membrane protein</topology>
    </subcellularLocation>
</comment>
<proteinExistence type="inferred from homology"/>
<evidence type="ECO:0000256" key="6">
    <source>
        <dbReference type="SAM" id="Phobius"/>
    </source>
</evidence>
<evidence type="ECO:0000313" key="7">
    <source>
        <dbReference type="EMBL" id="NKE66298.1"/>
    </source>
</evidence>
<dbReference type="EMBL" id="VTOX01000003">
    <property type="protein sequence ID" value="NKE66298.1"/>
    <property type="molecule type" value="Genomic_DNA"/>
</dbReference>
<comment type="similarity">
    <text evidence="2">Belongs to the autoinducer-2 exporter (AI-2E) (TC 2.A.86) family.</text>
</comment>
<comment type="caution">
    <text evidence="7">The sequence shown here is derived from an EMBL/GenBank/DDBJ whole genome shotgun (WGS) entry which is preliminary data.</text>
</comment>
<feature type="transmembrane region" description="Helical" evidence="6">
    <location>
        <begin position="167"/>
        <end position="185"/>
    </location>
</feature>
<sequence>MTEPEPLNSPALQGKALIWLLVIVTVLFCVILWPYSGAVSWAVFLAIVFSSLQERSVDVCRGRRGWAAFGTLIVIVVSVLLPTALLTAAITQEAAAFVERVRSGQIQVGQYFQRGVEALPLWARGLLDRFGLGDLSLLQAKVVEVLGRSGQTITSRVFSIGQNTLEFLVSFFVMLYLLFFLLRDGKELAAAAARAMPLKQGHTTRLLGQFATVVRATVKGNVVVALVQGTLGGLAFWALGIAGPLLWGAVMALLSLLPAVGAAMVWAPVAIYLATTGSILPALGLTLWGVLVIGLVDNVLRPILVGRDTRMPDYLVLIATLGGLTVFGLNGFVIGPVIAAMFLVTWDIFARARQEQQAVGRPADEGGSPG</sequence>
<evidence type="ECO:0000256" key="2">
    <source>
        <dbReference type="ARBA" id="ARBA00009773"/>
    </source>
</evidence>
<dbReference type="PANTHER" id="PTHR21716:SF4">
    <property type="entry name" value="TRANSMEMBRANE PROTEIN 245"/>
    <property type="match status" value="1"/>
</dbReference>
<keyword evidence="4 6" id="KW-1133">Transmembrane helix</keyword>
<feature type="transmembrane region" description="Helical" evidence="6">
    <location>
        <begin position="269"/>
        <end position="294"/>
    </location>
</feature>
<evidence type="ECO:0000256" key="1">
    <source>
        <dbReference type="ARBA" id="ARBA00004141"/>
    </source>
</evidence>
<feature type="transmembrane region" description="Helical" evidence="6">
    <location>
        <begin position="16"/>
        <end position="49"/>
    </location>
</feature>
<dbReference type="RefSeq" id="WP_168107413.1">
    <property type="nucleotide sequence ID" value="NZ_VTOX01000003.1"/>
</dbReference>